<evidence type="ECO:0000256" key="8">
    <source>
        <dbReference type="SAM" id="MobiDB-lite"/>
    </source>
</evidence>
<reference evidence="12 13" key="1">
    <citation type="submission" date="2016-10" db="EMBL/GenBank/DDBJ databases">
        <authorList>
            <person name="de Groot N.N."/>
        </authorList>
    </citation>
    <scope>NUCLEOTIDE SEQUENCE [LARGE SCALE GENOMIC DNA]</scope>
    <source>
        <strain evidence="12 13">CGMCC 4.2026</strain>
    </source>
</reference>
<dbReference type="Pfam" id="PF08376">
    <property type="entry name" value="NIT"/>
    <property type="match status" value="1"/>
</dbReference>
<dbReference type="EMBL" id="FODD01000063">
    <property type="protein sequence ID" value="SEO97375.1"/>
    <property type="molecule type" value="Genomic_DNA"/>
</dbReference>
<evidence type="ECO:0000256" key="2">
    <source>
        <dbReference type="ARBA" id="ARBA00012438"/>
    </source>
</evidence>
<dbReference type="InterPro" id="IPR050980">
    <property type="entry name" value="2C_sensor_his_kinase"/>
</dbReference>
<keyword evidence="9" id="KW-1133">Transmembrane helix</keyword>
<evidence type="ECO:0000256" key="6">
    <source>
        <dbReference type="ARBA" id="ARBA00023012"/>
    </source>
</evidence>
<dbReference type="InterPro" id="IPR003594">
    <property type="entry name" value="HATPase_dom"/>
</dbReference>
<proteinExistence type="predicted"/>
<feature type="region of interest" description="Disordered" evidence="8">
    <location>
        <begin position="643"/>
        <end position="926"/>
    </location>
</feature>
<sequence length="926" mass="93775">MLAALLLCAATVTAAATPGIALAVGDLSDAGRRADMAALATRATVLAQSLADERDTLAVFAAAGRPAAHGPGLTAGDRERADREVRDVTTDAPAAVRTALAGLSGVRDGALTGRGDARSVVTAYQPLIDALGQVSGPSTAPLGRAVDAASAQRALLVSALTAGGPQPALVAAAQTARLQEQAALAEFRATAPAALRGRYDRTVSGPDADRADHDLGVLLGSTELTPAGRSLGAPGVDSALSARLSLMRSVEASAATDEAHAAAGHRRHQVTVLELRIALAALCLLLVVGVLVNLFRSITRPLAALHRWARSDPEGGEGAKALGNDEFAAVARRINALTQEAQALRGRSQELTAERAAATEAGTALAAEREGLLRTQQDLLRSREELAGRLTAAAARTAAQVMFVNLSLRTLGLVERQLALIEGMEDQEQDPDRLEGLFRLDHLATRMRRNSENLLVLTGTEHAHGATARPVALIDVARAAVSEIERYERVRIDSVPDAKVAGRAADDVGHLVAELLDNATAFSDPAADIRLSGWLMETGEVMLSVSDTGIGIPATRLDALNDLLADPDPAPPGAATGMGLYVVARLAHRHGVRVQLRPHARGGTAAVVVLPQLLLPLLDPQAPPVTPVTPLTFSEADSLGDGLPLASAPYPEPAPPARGSAAAALSGFPGPRAAESLPGHEHVRAPHEPHAGRPAPAPRADEPAPPADVPPGQGPGTGAGSGDVARGAVLPGALPPAGAPVPSGPTPTPTPGRPPLPSRRAATAAADAAPADAFGHAPTVSGTAPDAVSPPAPASAAPPAPPASAPPAADGSVTAMGLPQRVPRTTGWTGGPEAGAPGAAPDPRASGPVDADRLRRRLGGLQQGLQAGREEAERETERGTGATVPRSGPSPHPGGLGEGAGAVDGTEGTEGTDGVESPAATEEATR</sequence>
<evidence type="ECO:0000313" key="13">
    <source>
        <dbReference type="Proteomes" id="UP000181951"/>
    </source>
</evidence>
<keyword evidence="3" id="KW-0597">Phosphoprotein</keyword>
<feature type="domain" description="Histidine kinase" evidence="11">
    <location>
        <begin position="510"/>
        <end position="614"/>
    </location>
</feature>
<dbReference type="STRING" id="310780.SAMN05216267_10637"/>
<name>A0A1H8U2M2_9ACTN</name>
<evidence type="ECO:0000256" key="10">
    <source>
        <dbReference type="SAM" id="SignalP"/>
    </source>
</evidence>
<keyword evidence="5 12" id="KW-0418">Kinase</keyword>
<feature type="compositionally biased region" description="Pro residues" evidence="8">
    <location>
        <begin position="788"/>
        <end position="805"/>
    </location>
</feature>
<evidence type="ECO:0000256" key="4">
    <source>
        <dbReference type="ARBA" id="ARBA00022679"/>
    </source>
</evidence>
<dbReference type="AlphaFoldDB" id="A0A1H8U2M2"/>
<dbReference type="SUPFAM" id="SSF55874">
    <property type="entry name" value="ATPase domain of HSP90 chaperone/DNA topoisomerase II/histidine kinase"/>
    <property type="match status" value="1"/>
</dbReference>
<dbReference type="GO" id="GO:0000160">
    <property type="term" value="P:phosphorelay signal transduction system"/>
    <property type="evidence" value="ECO:0007669"/>
    <property type="project" value="UniProtKB-KW"/>
</dbReference>
<protein>
    <recommendedName>
        <fullName evidence="2">histidine kinase</fullName>
        <ecNumber evidence="2">2.7.13.3</ecNumber>
    </recommendedName>
</protein>
<feature type="compositionally biased region" description="Basic and acidic residues" evidence="8">
    <location>
        <begin position="678"/>
        <end position="691"/>
    </location>
</feature>
<keyword evidence="7" id="KW-0175">Coiled coil</keyword>
<evidence type="ECO:0000256" key="7">
    <source>
        <dbReference type="SAM" id="Coils"/>
    </source>
</evidence>
<evidence type="ECO:0000256" key="5">
    <source>
        <dbReference type="ARBA" id="ARBA00022777"/>
    </source>
</evidence>
<feature type="compositionally biased region" description="Pro residues" evidence="8">
    <location>
        <begin position="733"/>
        <end position="757"/>
    </location>
</feature>
<gene>
    <name evidence="12" type="ORF">SAMN05216267_10637</name>
</gene>
<dbReference type="SMART" id="SM00387">
    <property type="entry name" value="HATPase_c"/>
    <property type="match status" value="1"/>
</dbReference>
<dbReference type="InterPro" id="IPR036890">
    <property type="entry name" value="HATPase_C_sf"/>
</dbReference>
<keyword evidence="13" id="KW-1185">Reference proteome</keyword>
<accession>A0A1H8U2M2</accession>
<evidence type="ECO:0000256" key="1">
    <source>
        <dbReference type="ARBA" id="ARBA00000085"/>
    </source>
</evidence>
<feature type="compositionally biased region" description="Basic and acidic residues" evidence="8">
    <location>
        <begin position="868"/>
        <end position="878"/>
    </location>
</feature>
<keyword evidence="9" id="KW-0812">Transmembrane</keyword>
<dbReference type="PANTHER" id="PTHR44936">
    <property type="entry name" value="SENSOR PROTEIN CREC"/>
    <property type="match status" value="1"/>
</dbReference>
<dbReference type="PANTHER" id="PTHR44936:SF9">
    <property type="entry name" value="SENSOR PROTEIN CREC"/>
    <property type="match status" value="1"/>
</dbReference>
<dbReference type="GO" id="GO:0004673">
    <property type="term" value="F:protein histidine kinase activity"/>
    <property type="evidence" value="ECO:0007669"/>
    <property type="project" value="UniProtKB-EC"/>
</dbReference>
<keyword evidence="4" id="KW-0808">Transferase</keyword>
<dbReference type="Proteomes" id="UP000181951">
    <property type="component" value="Unassembled WGS sequence"/>
</dbReference>
<dbReference type="EC" id="2.7.13.3" evidence="2"/>
<dbReference type="PROSITE" id="PS50109">
    <property type="entry name" value="HIS_KIN"/>
    <property type="match status" value="1"/>
</dbReference>
<evidence type="ECO:0000256" key="3">
    <source>
        <dbReference type="ARBA" id="ARBA00022553"/>
    </source>
</evidence>
<dbReference type="InterPro" id="IPR005467">
    <property type="entry name" value="His_kinase_dom"/>
</dbReference>
<keyword evidence="6" id="KW-0902">Two-component regulatory system</keyword>
<feature type="compositionally biased region" description="Low complexity" evidence="8">
    <location>
        <begin position="834"/>
        <end position="848"/>
    </location>
</feature>
<dbReference type="Gene3D" id="3.30.565.10">
    <property type="entry name" value="Histidine kinase-like ATPase, C-terminal domain"/>
    <property type="match status" value="1"/>
</dbReference>
<feature type="transmembrane region" description="Helical" evidence="9">
    <location>
        <begin position="275"/>
        <end position="295"/>
    </location>
</feature>
<dbReference type="Pfam" id="PF02518">
    <property type="entry name" value="HATPase_c"/>
    <property type="match status" value="1"/>
</dbReference>
<organism evidence="12 13">
    <name type="scientific">Actinacidiphila rubida</name>
    <dbReference type="NCBI Taxonomy" id="310780"/>
    <lineage>
        <taxon>Bacteria</taxon>
        <taxon>Bacillati</taxon>
        <taxon>Actinomycetota</taxon>
        <taxon>Actinomycetes</taxon>
        <taxon>Kitasatosporales</taxon>
        <taxon>Streptomycetaceae</taxon>
        <taxon>Actinacidiphila</taxon>
    </lineage>
</organism>
<dbReference type="InterPro" id="IPR013587">
    <property type="entry name" value="Nitrate/nitrite_sensing"/>
</dbReference>
<comment type="catalytic activity">
    <reaction evidence="1">
        <text>ATP + protein L-histidine = ADP + protein N-phospho-L-histidine.</text>
        <dbReference type="EC" id="2.7.13.3"/>
    </reaction>
</comment>
<feature type="compositionally biased region" description="Pro residues" evidence="8">
    <location>
        <begin position="703"/>
        <end position="713"/>
    </location>
</feature>
<evidence type="ECO:0000259" key="11">
    <source>
        <dbReference type="PROSITE" id="PS50109"/>
    </source>
</evidence>
<keyword evidence="9" id="KW-0472">Membrane</keyword>
<evidence type="ECO:0000313" key="12">
    <source>
        <dbReference type="EMBL" id="SEO97375.1"/>
    </source>
</evidence>
<keyword evidence="10" id="KW-0732">Signal</keyword>
<feature type="signal peptide" evidence="10">
    <location>
        <begin position="1"/>
        <end position="23"/>
    </location>
</feature>
<feature type="chain" id="PRO_5010314939" description="histidine kinase" evidence="10">
    <location>
        <begin position="24"/>
        <end position="926"/>
    </location>
</feature>
<feature type="coiled-coil region" evidence="7">
    <location>
        <begin position="334"/>
        <end position="361"/>
    </location>
</feature>
<evidence type="ECO:0000256" key="9">
    <source>
        <dbReference type="SAM" id="Phobius"/>
    </source>
</evidence>
<feature type="compositionally biased region" description="Low complexity" evidence="8">
    <location>
        <begin position="758"/>
        <end position="773"/>
    </location>
</feature>